<proteinExistence type="predicted"/>
<dbReference type="Gene3D" id="2.60.40.2610">
    <property type="entry name" value="Outer membrane usher protein FimD, plug domain"/>
    <property type="match status" value="1"/>
</dbReference>
<organism evidence="2 3">
    <name type="scientific">Enterobacter hormaechei</name>
    <dbReference type="NCBI Taxonomy" id="158836"/>
    <lineage>
        <taxon>Bacteria</taxon>
        <taxon>Pseudomonadati</taxon>
        <taxon>Pseudomonadota</taxon>
        <taxon>Gammaproteobacteria</taxon>
        <taxon>Enterobacterales</taxon>
        <taxon>Enterobacteriaceae</taxon>
        <taxon>Enterobacter</taxon>
        <taxon>Enterobacter cloacae complex</taxon>
    </lineage>
</organism>
<feature type="signal peptide" evidence="1">
    <location>
        <begin position="1"/>
        <end position="24"/>
    </location>
</feature>
<dbReference type="InterPro" id="IPR042186">
    <property type="entry name" value="FimD_plug_dom"/>
</dbReference>
<dbReference type="PANTHER" id="PTHR30451">
    <property type="entry name" value="OUTER MEMBRANE USHER PROTEIN"/>
    <property type="match status" value="1"/>
</dbReference>
<dbReference type="InterPro" id="IPR043142">
    <property type="entry name" value="PapC-like_C_sf"/>
</dbReference>
<accession>A0AAX3Z3Z6</accession>
<dbReference type="GO" id="GO:0009279">
    <property type="term" value="C:cell outer membrane"/>
    <property type="evidence" value="ECO:0007669"/>
    <property type="project" value="TreeGrafter"/>
</dbReference>
<keyword evidence="1" id="KW-0732">Signal</keyword>
<evidence type="ECO:0000313" key="3">
    <source>
        <dbReference type="Proteomes" id="UP001229386"/>
    </source>
</evidence>
<evidence type="ECO:0000256" key="1">
    <source>
        <dbReference type="SAM" id="SignalP"/>
    </source>
</evidence>
<dbReference type="InterPro" id="IPR000015">
    <property type="entry name" value="Fimb_usher"/>
</dbReference>
<feature type="chain" id="PRO_5043993779" evidence="1">
    <location>
        <begin position="25"/>
        <end position="764"/>
    </location>
</feature>
<protein>
    <submittedName>
        <fullName evidence="2">Fimbria/pilus outer membrane usher protein</fullName>
    </submittedName>
</protein>
<dbReference type="Proteomes" id="UP001229386">
    <property type="component" value="Chromosome"/>
</dbReference>
<dbReference type="RefSeq" id="WP_241017429.1">
    <property type="nucleotide sequence ID" value="NZ_CP126746.1"/>
</dbReference>
<dbReference type="Gene3D" id="2.60.40.2070">
    <property type="match status" value="1"/>
</dbReference>
<dbReference type="Pfam" id="PF00577">
    <property type="entry name" value="Usher"/>
    <property type="match status" value="2"/>
</dbReference>
<evidence type="ECO:0000313" key="2">
    <source>
        <dbReference type="EMBL" id="WMB11852.1"/>
    </source>
</evidence>
<dbReference type="GO" id="GO:0009297">
    <property type="term" value="P:pilus assembly"/>
    <property type="evidence" value="ECO:0007669"/>
    <property type="project" value="InterPro"/>
</dbReference>
<name>A0AAX3Z3Z6_9ENTR</name>
<sequence>MPARSPCVRSLLALLLWLPLILSAARAESPVDAVQWLAITVNHAPRGELWACRVAGDALWIGRSDIAKLGLRAPEGRSEWVELTSLPGLKVSLDVLSQQVTINAEAKALEGQQHVTFGRPPSQYRYPEAQPISAFTLGYALYASESEGKRQLNAQTTLSASGPLPGLFSSSFSSHAGEENSAGRPTHTRLETRWQRDNADSLTSLALGDSITTGTRWSRQVRFGGLHWARNFELNPQLNTEPRSRYSDTAILPSTVDLYIDGLKQSSQQVTPGDFLLDTLPSFTGSGQAQVVITDINGQRRTVQLDLYGAPGMLAEGLSSGSLDIGWMRQNYTLRSDDYAASPMLDAGWRYGVNNQLTLALHTEQQRKLRNVGTGADWLISPTAGILSPHIALSDSAYGKGMQWGLGWQWNGSGTGLSASTVRTDAAFADNARMSGAAPVRRSDSVWVSHAFPHFGTLGAGWVQQNIQGNRQRYLNASWSVSLPAHLSTTLSYTRSFTDASSNVQLMLSVPLGRQNTLSVQASRDRPRMDYRHQPDNQAGGWSWQLGQGFGQNRERYADAGYLGRAGEWHVGLEQSANAGNQYASAEGSLTLLDNSLHALRYSQQGLALVSTRGIGHVPVMLENRRAGETDEQGYLLLTDLPRYHNSKVTIDPLELPPDVIAPVTDMYARPGNGNAVKVDFNVHRAMTVQARLVDRHRQPLPLGSVVSTPHGATIVGRDGFIWLEDPPLPGELVVKTGEGECRVTLPAPRTSSTVINIGEQLCH</sequence>
<dbReference type="GO" id="GO:0015473">
    <property type="term" value="F:fimbrial usher porin activity"/>
    <property type="evidence" value="ECO:0007669"/>
    <property type="project" value="InterPro"/>
</dbReference>
<dbReference type="EMBL" id="CP126746">
    <property type="protein sequence ID" value="WMB11852.1"/>
    <property type="molecule type" value="Genomic_DNA"/>
</dbReference>
<dbReference type="Gene3D" id="2.60.40.3110">
    <property type="match status" value="1"/>
</dbReference>
<dbReference type="PANTHER" id="PTHR30451:SF5">
    <property type="entry name" value="SLR0019 PROTEIN"/>
    <property type="match status" value="1"/>
</dbReference>
<gene>
    <name evidence="2" type="ORF">QPR60_03095</name>
</gene>
<dbReference type="AlphaFoldDB" id="A0AAX3Z3Z6"/>
<reference evidence="2" key="1">
    <citation type="journal article" date="2023" name="J. Antimicrob. Chemother.">
        <title>Emergence of OXA-48-producing Enterobacter hormaechei in a Swiss companion animal clinic and their genetic relationship to clinical human isolates.</title>
        <authorList>
            <person name="Dona V."/>
            <person name="Nordmann P."/>
            <person name="Kittl S."/>
            <person name="Schuller S."/>
            <person name="Bouvier M."/>
            <person name="Poirel L."/>
            <person name="Endimiani A."/>
            <person name="Perreten V."/>
        </authorList>
    </citation>
    <scope>NUCLEOTIDE SEQUENCE</scope>
    <source>
        <strain evidence="2">Ehh_25</strain>
    </source>
</reference>